<evidence type="ECO:0000259" key="1">
    <source>
        <dbReference type="Pfam" id="PF01902"/>
    </source>
</evidence>
<sequence length="226" mass="25608">MKIGALFTGGKDSTYSAFLASKENQLVCLMNMYSENKDSYMFHTVGDKLLEMQADSISVPLERHKTKGIKEEELSDLRDFIFDIKERYGIEGIVSGALASEYQYNRINTILKDLKLASITPLWHVNVEEYLKDLINNGFHAMIVSVSADGLDESWLGKEINSENLAKLVELSRKYRFNLGFEGGEAETAVLDGPNFKYRIEIKESSIIKDEGKSYLNIERAVKVDK</sequence>
<dbReference type="InterPro" id="IPR030662">
    <property type="entry name" value="DPH6/MJ0570"/>
</dbReference>
<dbReference type="CDD" id="cd01994">
    <property type="entry name" value="AANH_PF0828-like"/>
    <property type="match status" value="1"/>
</dbReference>
<protein>
    <submittedName>
        <fullName evidence="2">ATP binding protein</fullName>
    </submittedName>
</protein>
<dbReference type="InterPro" id="IPR022427">
    <property type="entry name" value="MJ0570_ATP-bd"/>
</dbReference>
<dbReference type="AlphaFoldDB" id="D2EET6"/>
<dbReference type="Gene3D" id="3.90.1490.10">
    <property type="entry name" value="putative n-type atp pyrophosphatase, domain 2"/>
    <property type="match status" value="1"/>
</dbReference>
<dbReference type="Proteomes" id="UP000009375">
    <property type="component" value="Unassembled WGS sequence"/>
</dbReference>
<dbReference type="Gene3D" id="3.40.50.620">
    <property type="entry name" value="HUPs"/>
    <property type="match status" value="1"/>
</dbReference>
<dbReference type="SUPFAM" id="SSF52402">
    <property type="entry name" value="Adenine nucleotide alpha hydrolases-like"/>
    <property type="match status" value="1"/>
</dbReference>
<evidence type="ECO:0000313" key="3">
    <source>
        <dbReference type="Proteomes" id="UP000009375"/>
    </source>
</evidence>
<dbReference type="NCBIfam" id="TIGR03679">
    <property type="entry name" value="arCOG00187"/>
    <property type="match status" value="1"/>
</dbReference>
<evidence type="ECO:0000313" key="2">
    <source>
        <dbReference type="EMBL" id="EEZ93147.1"/>
    </source>
</evidence>
<dbReference type="Pfam" id="PF01902">
    <property type="entry name" value="Diphthami_syn_2"/>
    <property type="match status" value="1"/>
</dbReference>
<accession>D2EET6</accession>
<dbReference type="NCBIfam" id="TIGR00290">
    <property type="entry name" value="MJ0570_dom"/>
    <property type="match status" value="1"/>
</dbReference>
<dbReference type="InterPro" id="IPR002761">
    <property type="entry name" value="Diphthami_syn_dom"/>
</dbReference>
<proteinExistence type="predicted"/>
<dbReference type="PIRSF" id="PIRSF039123">
    <property type="entry name" value="Diphthamide_synthase"/>
    <property type="match status" value="1"/>
</dbReference>
<dbReference type="GO" id="GO:0017178">
    <property type="term" value="F:diphthine-ammonia ligase activity"/>
    <property type="evidence" value="ECO:0007669"/>
    <property type="project" value="TreeGrafter"/>
</dbReference>
<reference evidence="2 3" key="1">
    <citation type="journal article" date="2010" name="Proc. Natl. Acad. Sci. U.S.A.">
        <title>Enigmatic, ultrasmall, uncultivated Archaea.</title>
        <authorList>
            <person name="Baker B.J."/>
            <person name="Comolli L.R."/>
            <person name="Dick G.J."/>
            <person name="Hauser L.J."/>
            <person name="Hyatt D."/>
            <person name="Dill B.D."/>
            <person name="Land M.L."/>
            <person name="Verberkmoes N.C."/>
            <person name="Hettich R.L."/>
            <person name="Banfield J.F."/>
        </authorList>
    </citation>
    <scope>NUCLEOTIDE SEQUENCE [LARGE SCALE GENOMIC DNA]</scope>
</reference>
<gene>
    <name evidence="2" type="ORF">BJBARM4_0239</name>
</gene>
<name>D2EET6_PARA4</name>
<dbReference type="PANTHER" id="PTHR12196">
    <property type="entry name" value="DOMAIN OF UNKNOWN FUNCTION 71 DUF71 -CONTAINING PROTEIN"/>
    <property type="match status" value="1"/>
</dbReference>
<feature type="domain" description="Diphthamide synthase" evidence="1">
    <location>
        <begin position="1"/>
        <end position="222"/>
    </location>
</feature>
<dbReference type="EMBL" id="GG730041">
    <property type="protein sequence ID" value="EEZ93147.1"/>
    <property type="molecule type" value="Genomic_DNA"/>
</dbReference>
<organism evidence="2 3">
    <name type="scientific">Candidatus Parvarchaeum acidiphilum ARMAN-4</name>
    <dbReference type="NCBI Taxonomy" id="662760"/>
    <lineage>
        <taxon>Archaea</taxon>
        <taxon>Candidatus Parvarchaeota</taxon>
        <taxon>Candidatus Parvarchaeum</taxon>
    </lineage>
</organism>
<dbReference type="PANTHER" id="PTHR12196:SF2">
    <property type="entry name" value="DIPHTHINE--AMMONIA LIGASE"/>
    <property type="match status" value="1"/>
</dbReference>
<dbReference type="GO" id="GO:0017183">
    <property type="term" value="P:protein histidyl modification to diphthamide"/>
    <property type="evidence" value="ECO:0007669"/>
    <property type="project" value="TreeGrafter"/>
</dbReference>
<dbReference type="InterPro" id="IPR014729">
    <property type="entry name" value="Rossmann-like_a/b/a_fold"/>
</dbReference>